<gene>
    <name evidence="2" type="ORF">DW839_20055</name>
</gene>
<dbReference type="RefSeq" id="WP_055649093.1">
    <property type="nucleotide sequence ID" value="NZ_JADMVR010000018.1"/>
</dbReference>
<name>A0A414AS80_9FIRM</name>
<evidence type="ECO:0000313" key="3">
    <source>
        <dbReference type="Proteomes" id="UP000283975"/>
    </source>
</evidence>
<sequence>MRGRKRRSFDFGNFEITKREILVSVSIVAIMLLIGVLIAGKISDYQLDKNEKYNKAIKIESQELFEYGMRTNAGNAFVYGDLKAVDTVTYPEIGGEYIYIEKVKERYTMHTRQVAHTTTTNGKTHTYYTTETYWTWDYAGSEERICDEISFLNHVFSVSKIDLPGKEYIDTVKESSHIRYKYYGVGLNFTGTIFTELADKTIADNSPFYENMKIDETVEYLETDFAMWIFWIIWMVLIGVCVYSFYYIDNKWLE</sequence>
<keyword evidence="1" id="KW-1133">Transmembrane helix</keyword>
<feature type="transmembrane region" description="Helical" evidence="1">
    <location>
        <begin position="21"/>
        <end position="40"/>
    </location>
</feature>
<dbReference type="AlphaFoldDB" id="A0A414AS80"/>
<dbReference type="EMBL" id="QSHZ01000023">
    <property type="protein sequence ID" value="RHC54307.1"/>
    <property type="molecule type" value="Genomic_DNA"/>
</dbReference>
<accession>A0A414AS80</accession>
<protein>
    <submittedName>
        <fullName evidence="2">Uncharacterized protein</fullName>
    </submittedName>
</protein>
<keyword evidence="1" id="KW-0472">Membrane</keyword>
<evidence type="ECO:0000313" key="2">
    <source>
        <dbReference type="EMBL" id="RHC54307.1"/>
    </source>
</evidence>
<reference evidence="2 3" key="1">
    <citation type="submission" date="2018-08" db="EMBL/GenBank/DDBJ databases">
        <title>A genome reference for cultivated species of the human gut microbiota.</title>
        <authorList>
            <person name="Zou Y."/>
            <person name="Xue W."/>
            <person name="Luo G."/>
        </authorList>
    </citation>
    <scope>NUCLEOTIDE SEQUENCE [LARGE SCALE GENOMIC DNA]</scope>
    <source>
        <strain evidence="2 3">AM35-14</strain>
    </source>
</reference>
<proteinExistence type="predicted"/>
<evidence type="ECO:0000256" key="1">
    <source>
        <dbReference type="SAM" id="Phobius"/>
    </source>
</evidence>
<feature type="transmembrane region" description="Helical" evidence="1">
    <location>
        <begin position="225"/>
        <end position="248"/>
    </location>
</feature>
<comment type="caution">
    <text evidence="2">The sequence shown here is derived from an EMBL/GenBank/DDBJ whole genome shotgun (WGS) entry which is preliminary data.</text>
</comment>
<dbReference type="Proteomes" id="UP000283975">
    <property type="component" value="Unassembled WGS sequence"/>
</dbReference>
<keyword evidence="1" id="KW-0812">Transmembrane</keyword>
<organism evidence="2 3">
    <name type="scientific">Enterocloster bolteae</name>
    <dbReference type="NCBI Taxonomy" id="208479"/>
    <lineage>
        <taxon>Bacteria</taxon>
        <taxon>Bacillati</taxon>
        <taxon>Bacillota</taxon>
        <taxon>Clostridia</taxon>
        <taxon>Lachnospirales</taxon>
        <taxon>Lachnospiraceae</taxon>
        <taxon>Enterocloster</taxon>
    </lineage>
</organism>